<name>A0ABS8DEM0_9FIRM</name>
<dbReference type="PIRSF" id="PIRSF035875">
    <property type="entry name" value="RNase_BN"/>
    <property type="match status" value="1"/>
</dbReference>
<gene>
    <name evidence="7" type="ORF">LIZ65_06135</name>
</gene>
<feature type="transmembrane region" description="Helical" evidence="6">
    <location>
        <begin position="234"/>
        <end position="257"/>
    </location>
</feature>
<dbReference type="EMBL" id="JAJCIS010000002">
    <property type="protein sequence ID" value="MCB7386862.1"/>
    <property type="molecule type" value="Genomic_DNA"/>
</dbReference>
<keyword evidence="2" id="KW-1003">Cell membrane</keyword>
<evidence type="ECO:0000313" key="7">
    <source>
        <dbReference type="EMBL" id="MCB7386862.1"/>
    </source>
</evidence>
<feature type="transmembrane region" description="Helical" evidence="6">
    <location>
        <begin position="28"/>
        <end position="48"/>
    </location>
</feature>
<proteinExistence type="predicted"/>
<reference evidence="7 8" key="1">
    <citation type="submission" date="2021-10" db="EMBL/GenBank/DDBJ databases">
        <title>Collection of gut derived symbiotic bacterial strains cultured from healthy donors.</title>
        <authorList>
            <person name="Lin H."/>
            <person name="Littmann E."/>
            <person name="Kohout C."/>
            <person name="Pamer E.G."/>
        </authorList>
    </citation>
    <scope>NUCLEOTIDE SEQUENCE [LARGE SCALE GENOMIC DNA]</scope>
    <source>
        <strain evidence="7 8">DFI.1.165</strain>
    </source>
</reference>
<dbReference type="PANTHER" id="PTHR30213">
    <property type="entry name" value="INNER MEMBRANE PROTEIN YHJD"/>
    <property type="match status" value="1"/>
</dbReference>
<evidence type="ECO:0000256" key="1">
    <source>
        <dbReference type="ARBA" id="ARBA00004651"/>
    </source>
</evidence>
<dbReference type="NCBIfam" id="TIGR00765">
    <property type="entry name" value="yihY_not_rbn"/>
    <property type="match status" value="1"/>
</dbReference>
<feature type="transmembrane region" description="Helical" evidence="6">
    <location>
        <begin position="206"/>
        <end position="228"/>
    </location>
</feature>
<comment type="subcellular location">
    <subcellularLocation>
        <location evidence="1">Cell membrane</location>
        <topology evidence="1">Multi-pass membrane protein</topology>
    </subcellularLocation>
</comment>
<organism evidence="7 8">
    <name type="scientific">Bariatricus massiliensis</name>
    <dbReference type="NCBI Taxonomy" id="1745713"/>
    <lineage>
        <taxon>Bacteria</taxon>
        <taxon>Bacillati</taxon>
        <taxon>Bacillota</taxon>
        <taxon>Clostridia</taxon>
        <taxon>Lachnospirales</taxon>
        <taxon>Lachnospiraceae</taxon>
        <taxon>Bariatricus</taxon>
    </lineage>
</organism>
<keyword evidence="8" id="KW-1185">Reference proteome</keyword>
<dbReference type="InterPro" id="IPR017039">
    <property type="entry name" value="Virul_fac_BrkB"/>
</dbReference>
<evidence type="ECO:0000256" key="6">
    <source>
        <dbReference type="SAM" id="Phobius"/>
    </source>
</evidence>
<dbReference type="Proteomes" id="UP001299546">
    <property type="component" value="Unassembled WGS sequence"/>
</dbReference>
<evidence type="ECO:0000313" key="8">
    <source>
        <dbReference type="Proteomes" id="UP001299546"/>
    </source>
</evidence>
<feature type="transmembrane region" description="Helical" evidence="6">
    <location>
        <begin position="177"/>
        <end position="194"/>
    </location>
</feature>
<protein>
    <submittedName>
        <fullName evidence="7">YihY/virulence factor BrkB family protein</fullName>
    </submittedName>
</protein>
<dbReference type="PANTHER" id="PTHR30213:SF0">
    <property type="entry name" value="UPF0761 MEMBRANE PROTEIN YIHY"/>
    <property type="match status" value="1"/>
</dbReference>
<dbReference type="Pfam" id="PF03631">
    <property type="entry name" value="Virul_fac_BrkB"/>
    <property type="match status" value="1"/>
</dbReference>
<evidence type="ECO:0000256" key="3">
    <source>
        <dbReference type="ARBA" id="ARBA00022692"/>
    </source>
</evidence>
<keyword evidence="5 6" id="KW-0472">Membrane</keyword>
<feature type="transmembrane region" description="Helical" evidence="6">
    <location>
        <begin position="131"/>
        <end position="157"/>
    </location>
</feature>
<comment type="caution">
    <text evidence="7">The sequence shown here is derived from an EMBL/GenBank/DDBJ whole genome shotgun (WGS) entry which is preliminary data.</text>
</comment>
<sequence>MKKLINKIMGFTGQLADNHAGAYAAQSAYFFMLSMIPIILLLLTIVQYTPVTKGDVMSAVVQVFPEESMKGFMVGIVNQVYNQSRTVIPITAVIAMWSAGKGVLAMSNGLNCVYGIRETRNYIFIRIRASIYTVIFIVSIVLGLVLSVFGNSISIFVNERIPLLKETIDFILQMRTMISFIVLLGFSLLIYRFLPNRRDSIRNQLPGAVFTSVGWLFISFIFSMYLTIFRGFTVLYGSMAAIVMVMLWLYFCMYVMLVGGLINNLWQEEKEDKFSVSRH</sequence>
<accession>A0ABS8DEM0</accession>
<evidence type="ECO:0000256" key="2">
    <source>
        <dbReference type="ARBA" id="ARBA00022475"/>
    </source>
</evidence>
<feature type="transmembrane region" description="Helical" evidence="6">
    <location>
        <begin position="87"/>
        <end position="110"/>
    </location>
</feature>
<evidence type="ECO:0000256" key="5">
    <source>
        <dbReference type="ARBA" id="ARBA00023136"/>
    </source>
</evidence>
<keyword evidence="3 6" id="KW-0812">Transmembrane</keyword>
<evidence type="ECO:0000256" key="4">
    <source>
        <dbReference type="ARBA" id="ARBA00022989"/>
    </source>
</evidence>
<keyword evidence="4 6" id="KW-1133">Transmembrane helix</keyword>
<dbReference type="RefSeq" id="WP_066736163.1">
    <property type="nucleotide sequence ID" value="NZ_JAJCIQ010000002.1"/>
</dbReference>